<evidence type="ECO:0000259" key="3">
    <source>
        <dbReference type="Pfam" id="PF13960"/>
    </source>
</evidence>
<dbReference type="InterPro" id="IPR025452">
    <property type="entry name" value="DUF4218"/>
</dbReference>
<dbReference type="InterPro" id="IPR025312">
    <property type="entry name" value="DUF4216"/>
</dbReference>
<dbReference type="InterPro" id="IPR004242">
    <property type="entry name" value="Transposase_21"/>
</dbReference>
<evidence type="ECO:0000256" key="1">
    <source>
        <dbReference type="SAM" id="MobiDB-lite"/>
    </source>
</evidence>
<dbReference type="InterPro" id="IPR038765">
    <property type="entry name" value="Papain-like_cys_pep_sf"/>
</dbReference>
<reference evidence="5" key="2">
    <citation type="submission" date="2005-04" db="EMBL/GenBank/DDBJ databases">
        <authorList>
            <person name="Buell C.R."/>
            <person name="Wing R.A."/>
            <person name="McCombie W.A."/>
            <person name="Ouyang S."/>
        </authorList>
    </citation>
    <scope>NUCLEOTIDE SEQUENCE</scope>
</reference>
<dbReference type="Pfam" id="PF02992">
    <property type="entry name" value="Transposase_21"/>
    <property type="match status" value="1"/>
</dbReference>
<dbReference type="PANTHER" id="PTHR33018:SF34">
    <property type="entry name" value="OS02G0472350 PROTEIN"/>
    <property type="match status" value="1"/>
</dbReference>
<protein>
    <submittedName>
        <fullName evidence="5">Transposon protein, putative, CACTA, En/Spm sub-class</fullName>
    </submittedName>
</protein>
<reference evidence="5" key="3">
    <citation type="submission" date="2006-01" db="EMBL/GenBank/DDBJ databases">
        <authorList>
            <person name="Buell R."/>
        </authorList>
    </citation>
    <scope>NUCLEOTIDE SEQUENCE</scope>
</reference>
<gene>
    <name evidence="5" type="ordered locus">LOC_Os11g36280</name>
</gene>
<evidence type="ECO:0000259" key="2">
    <source>
        <dbReference type="Pfam" id="PF13952"/>
    </source>
</evidence>
<dbReference type="Pfam" id="PF13952">
    <property type="entry name" value="DUF4216"/>
    <property type="match status" value="1"/>
</dbReference>
<feature type="compositionally biased region" description="Polar residues" evidence="1">
    <location>
        <begin position="1364"/>
        <end position="1385"/>
    </location>
</feature>
<feature type="region of interest" description="Disordered" evidence="1">
    <location>
        <begin position="1009"/>
        <end position="1049"/>
    </location>
</feature>
<organism evidence="5">
    <name type="scientific">Oryza sativa subsp. japonica</name>
    <name type="common">Rice</name>
    <dbReference type="NCBI Taxonomy" id="39947"/>
    <lineage>
        <taxon>Eukaryota</taxon>
        <taxon>Viridiplantae</taxon>
        <taxon>Streptophyta</taxon>
        <taxon>Embryophyta</taxon>
        <taxon>Tracheophyta</taxon>
        <taxon>Spermatophyta</taxon>
        <taxon>Magnoliopsida</taxon>
        <taxon>Liliopsida</taxon>
        <taxon>Poales</taxon>
        <taxon>Poaceae</taxon>
        <taxon>BOP clade</taxon>
        <taxon>Oryzoideae</taxon>
        <taxon>Oryzeae</taxon>
        <taxon>Oryzinae</taxon>
        <taxon>Oryza</taxon>
        <taxon>Oryza sativa</taxon>
    </lineage>
</organism>
<proteinExistence type="predicted"/>
<evidence type="ECO:0000313" key="5">
    <source>
        <dbReference type="EMBL" id="ABA94338.1"/>
    </source>
</evidence>
<evidence type="ECO:0000259" key="4">
    <source>
        <dbReference type="Pfam" id="PF26133"/>
    </source>
</evidence>
<feature type="domain" description="DUF8039" evidence="4">
    <location>
        <begin position="1392"/>
        <end position="1465"/>
    </location>
</feature>
<accession>Q2R2C5</accession>
<sequence length="1791" mass="204314">MGTEGSDDGMRLVTRHRRRCRLPVLRDWLGCQLRSRPTRYRAAPVRDRDGRACWRRGTVLSNRSRIFDLRLRCGAATPIYGRDAARSSCTWRWLSLHVEEWLHVIGWPYWPCMACMHEPVIRLEQQVVDGVGDDICRKGTGGSCRPSRTAKVYSLVEKPSFVGRPNSTIVPVAIKTGTKDQVPVKKARASFKISSKKREGHAKISSEFILVIIYKSEVRKRTIHFHLFESGFMPSYNCWTSHGEQGVEMEEDEVEDDNIPDFTQYAGFEGNQTSEDERDADGNDVADDLSQMLQDVKEDCESEKGAHKLDKMLEDHRTDKAFGDLLKLVKKILPEGNKLPETTYEVKKIVCPLGLEVQKIHACPNDCILYRGEDVSPKKNDWPALSNLFGQSNKGYKACTHCMDETESTYLKHCQKVVYMGHRGFLVANHPVRKKGKNFEHTADHRTKPKHRSGKTVFAMVKDLKVVFGKGPGSQPIESEDGVYGKSKDTLEARNDLKHMEQCDNLHLEPNEKGSHYLNPASYTLSKAEKDNMFECFESIKLLLVVIRGILPDNVRATITKLCAFMNAISQKAIDPDRLEAPQNDVVQCLVSFELIFPPSFFNIMTHLLCHLVKEIGILGPVYLHNMFPFERYMGVLKKYVRNRARPEASIAKGYGTEEVIEFCVEFIEDICPIGVPESRHEGRLRGKGTLGRKAIMTVDNNLFCKAHFMVLQQSSLVASYIEEHLALVRARNICKSDAWITQHHIDTFSAWLRQHLMGNKTINQQLAFLARGPSGSIVTFQGYEINGVVRIDAMGHDGTTGTYYGAIEYIWELDYGPLKVPLFRCQWVRLTGGGVTIDDSGMTTVDLNKVGYSDEPFVPANDVTHVFYIKDMSSKGKKGKGPDEPKRHVVLPGKRKIVRVEDKTDEDYDQFDGQPPFTVTIDPSILLSNEDTPYSRSDHKEGTIVRRMYVRSEMRLSVVPVLNPNQMADRDEEQILYNTIAEGSNQYWNEEEGNEDPSQYLIEEGNVERDAETNEEGNEEEEASGSHPSAGQKRARGQQGAAKKIEGRHIITEVDEDGRPSAPAEAAKNFVRHNGWVVRDNVPVSTVYWHRTRARRDNDSFVPESEKEMLWTTMLETFTLPTGTENTVKQLTQKKMAEQFQSFKGDLYKKYILKGLTPNFDVFPKLRDHWDEFVAYKIGQQGQAMMARNKENAAKKKYHHHLGSGGYSVAMPKWEEMEAGLIERGIEPATAKWSDRSKFWYYLHGGTLNLVDGSLVFSDQIREAAKKDELSLTLQTPEHPGRTRGKGMIPWKIGFKEDIHTYRSRMRSKRDTEAKIADLEYRVSSYELSMQEEVARKVDEHMAAHRSQDPQPYIPPAMVRPSGNRSSCASTGQVGSQSMDAMQTQDETTCPVDEITQRTPCELHIPFKNLSIKVASGMTIPTDISGTYHCRPISAGYLRVEVELVEAAYEDLELDYPGGDANKQKMKLSDYDRTLKKAYYKKSKLVPQLGEQPNQEVEPLVTGEEFGITEFISDTGLTMDQLIGSASIPKAEVAYKFELGKPLVTPEQLQSLPTQMYKFNERYMEMSAEGREMFGARIRNLDFLQGEDVLWLHFKDVFDLYHLDALDVSLLSAWILMEIQKARRQGVYDTGFIDPRKINTQMIDKYEKDTEDNLVHLLMQQHFKTFILLPYNTEAWDRFRQLVRGTWKEKLGWRFHFPYAKQDQGTNLCDYYVCEYAHCLSNQIYTTRELDRIHMRDNLPHKDFITVVQEQLMGFINEEVFNPDGKFYYDGSTIHNVGPSFSDITPASKS</sequence>
<feature type="domain" description="DUF4216" evidence="2">
    <location>
        <begin position="812"/>
        <end position="876"/>
    </location>
</feature>
<dbReference type="Pfam" id="PF13960">
    <property type="entry name" value="DUF4218"/>
    <property type="match status" value="1"/>
</dbReference>
<feature type="domain" description="DUF4218" evidence="3">
    <location>
        <begin position="570"/>
        <end position="671"/>
    </location>
</feature>
<feature type="region of interest" description="Disordered" evidence="1">
    <location>
        <begin position="1361"/>
        <end position="1385"/>
    </location>
</feature>
<name>Q2R2C5_ORYSJ</name>
<feature type="compositionally biased region" description="Acidic residues" evidence="1">
    <location>
        <begin position="1014"/>
        <end position="1024"/>
    </location>
</feature>
<dbReference type="SUPFAM" id="SSF54001">
    <property type="entry name" value="Cysteine proteinases"/>
    <property type="match status" value="1"/>
</dbReference>
<dbReference type="InterPro" id="IPR058352">
    <property type="entry name" value="DUF8039"/>
</dbReference>
<reference evidence="5" key="1">
    <citation type="journal article" date="2005" name="BMC Biol.">
        <title>The sequence of rice chromosomes 11 and 12, rich in disease resistance genes and recent gene duplications.</title>
        <authorList>
            <consortium name="The rice chromosomes 11 and 12 sequencing consortia"/>
        </authorList>
    </citation>
    <scope>NUCLEOTIDE SEQUENCE [LARGE SCALE GENOMIC DNA]</scope>
</reference>
<dbReference type="EMBL" id="DP000010">
    <property type="protein sequence ID" value="ABA94338.1"/>
    <property type="molecule type" value="Genomic_DNA"/>
</dbReference>
<dbReference type="Pfam" id="PF26133">
    <property type="entry name" value="DUF8039"/>
    <property type="match status" value="1"/>
</dbReference>
<dbReference type="PANTHER" id="PTHR33018">
    <property type="entry name" value="OS10G0338966 PROTEIN-RELATED"/>
    <property type="match status" value="1"/>
</dbReference>